<organism evidence="2 3">
    <name type="scientific">Phytophthora lilii</name>
    <dbReference type="NCBI Taxonomy" id="2077276"/>
    <lineage>
        <taxon>Eukaryota</taxon>
        <taxon>Sar</taxon>
        <taxon>Stramenopiles</taxon>
        <taxon>Oomycota</taxon>
        <taxon>Peronosporomycetes</taxon>
        <taxon>Peronosporales</taxon>
        <taxon>Peronosporaceae</taxon>
        <taxon>Phytophthora</taxon>
    </lineage>
</organism>
<gene>
    <name evidence="2" type="ORF">Plil01_000851900</name>
</gene>
<accession>A0A9W6TXK6</accession>
<dbReference type="EMBL" id="BSXW01000412">
    <property type="protein sequence ID" value="GMF21552.1"/>
    <property type="molecule type" value="Genomic_DNA"/>
</dbReference>
<feature type="compositionally biased region" description="Low complexity" evidence="1">
    <location>
        <begin position="32"/>
        <end position="45"/>
    </location>
</feature>
<protein>
    <submittedName>
        <fullName evidence="2">Unnamed protein product</fullName>
    </submittedName>
</protein>
<feature type="region of interest" description="Disordered" evidence="1">
    <location>
        <begin position="1"/>
        <end position="83"/>
    </location>
</feature>
<feature type="compositionally biased region" description="Polar residues" evidence="1">
    <location>
        <begin position="1"/>
        <end position="27"/>
    </location>
</feature>
<reference evidence="2" key="1">
    <citation type="submission" date="2023-04" db="EMBL/GenBank/DDBJ databases">
        <title>Phytophthora lilii NBRC 32176.</title>
        <authorList>
            <person name="Ichikawa N."/>
            <person name="Sato H."/>
            <person name="Tonouchi N."/>
        </authorList>
    </citation>
    <scope>NUCLEOTIDE SEQUENCE</scope>
    <source>
        <strain evidence="2">NBRC 32176</strain>
    </source>
</reference>
<keyword evidence="3" id="KW-1185">Reference proteome</keyword>
<evidence type="ECO:0000256" key="1">
    <source>
        <dbReference type="SAM" id="MobiDB-lite"/>
    </source>
</evidence>
<dbReference type="Proteomes" id="UP001165083">
    <property type="component" value="Unassembled WGS sequence"/>
</dbReference>
<proteinExistence type="predicted"/>
<name>A0A9W6TXK6_9STRA</name>
<evidence type="ECO:0000313" key="3">
    <source>
        <dbReference type="Proteomes" id="UP001165083"/>
    </source>
</evidence>
<sequence length="83" mass="8454">MKQSSATTRIATTSGVPSTAEDSTPSRGFNAVVPMSSPIVSSIRSTNSRGMKSVKSGRSLRSGRSSSNIMKIGVAGPAPPSIT</sequence>
<comment type="caution">
    <text evidence="2">The sequence shown here is derived from an EMBL/GenBank/DDBJ whole genome shotgun (WGS) entry which is preliminary data.</text>
</comment>
<evidence type="ECO:0000313" key="2">
    <source>
        <dbReference type="EMBL" id="GMF21552.1"/>
    </source>
</evidence>
<dbReference type="AlphaFoldDB" id="A0A9W6TXK6"/>
<feature type="compositionally biased region" description="Low complexity" evidence="1">
    <location>
        <begin position="56"/>
        <end position="67"/>
    </location>
</feature>